<gene>
    <name evidence="2" type="ORF">BFW38_01340</name>
</gene>
<keyword evidence="1" id="KW-0472">Membrane</keyword>
<reference evidence="2 3" key="1">
    <citation type="submission" date="2016-08" db="EMBL/GenBank/DDBJ databases">
        <authorList>
            <person name="Seilhamer J.J."/>
        </authorList>
    </citation>
    <scope>NUCLEOTIDE SEQUENCE [LARGE SCALE GENOMIC DNA]</scope>
    <source>
        <strain evidence="2 3">PH27A</strain>
    </source>
</reference>
<dbReference type="Pfam" id="PF05145">
    <property type="entry name" value="AbrB"/>
    <property type="match status" value="1"/>
</dbReference>
<sequence>MPIRLRFRLANWPTRLQWLSLIAVSGAIAAGLEYLNIPAALLLGPMLAGILFSIRGSQIKIPRTRFAAAQTLIGCMIAHSLQPEVIGVFIHNWWLFMGVTLLVIAASIVLGGLMTRWQVLPGMTALWGTSPGAASVMTMLAESQGADIRLVAFMQYLRVLMVAITASLIATLAVPETQANPVHSLTHWFPSLNPDDFATTLVLAALSGWLGIKLRLPAGALLMPMLIGAALTLTGHINIELPPWLLAISYALLGWHIGLGFTVTILRYAAHALPKILLSIASLMALCGLLAFLLVWLFDVDPLTAYMATSPGGLDTIAIIAASTHVDVGFIMTFQTVRFVLVLLVSPFVAKMLGKRLSHSDH</sequence>
<keyword evidence="1" id="KW-0812">Transmembrane</keyword>
<keyword evidence="3" id="KW-1185">Reference proteome</keyword>
<evidence type="ECO:0000313" key="3">
    <source>
        <dbReference type="Proteomes" id="UP000094291"/>
    </source>
</evidence>
<accession>A0A1E2V5V9</accession>
<dbReference type="PANTHER" id="PTHR38457:SF1">
    <property type="entry name" value="REGULATOR ABRB-RELATED"/>
    <property type="match status" value="1"/>
</dbReference>
<dbReference type="EMBL" id="MDTQ01000001">
    <property type="protein sequence ID" value="ODC02388.1"/>
    <property type="molecule type" value="Genomic_DNA"/>
</dbReference>
<feature type="transmembrane region" description="Helical" evidence="1">
    <location>
        <begin position="276"/>
        <end position="298"/>
    </location>
</feature>
<dbReference type="Proteomes" id="UP000094291">
    <property type="component" value="Unassembled WGS sequence"/>
</dbReference>
<protein>
    <recommendedName>
        <fullName evidence="4">Ammonia monooxygenase</fullName>
    </recommendedName>
</protein>
<comment type="caution">
    <text evidence="2">The sequence shown here is derived from an EMBL/GenBank/DDBJ whole genome shotgun (WGS) entry which is preliminary data.</text>
</comment>
<keyword evidence="1" id="KW-1133">Transmembrane helix</keyword>
<dbReference type="GO" id="GO:0016020">
    <property type="term" value="C:membrane"/>
    <property type="evidence" value="ECO:0007669"/>
    <property type="project" value="InterPro"/>
</dbReference>
<dbReference type="OrthoDB" id="7157734at2"/>
<proteinExistence type="predicted"/>
<dbReference type="NCBIfam" id="TIGR03082">
    <property type="entry name" value="Gneg_AbrB_dup"/>
    <property type="match status" value="2"/>
</dbReference>
<dbReference type="GO" id="GO:0010468">
    <property type="term" value="P:regulation of gene expression"/>
    <property type="evidence" value="ECO:0007669"/>
    <property type="project" value="InterPro"/>
</dbReference>
<feature type="transmembrane region" description="Helical" evidence="1">
    <location>
        <begin position="93"/>
        <end position="113"/>
    </location>
</feature>
<dbReference type="InterPro" id="IPR007820">
    <property type="entry name" value="AbrB_fam"/>
</dbReference>
<feature type="transmembrane region" description="Helical" evidence="1">
    <location>
        <begin position="194"/>
        <end position="212"/>
    </location>
</feature>
<evidence type="ECO:0008006" key="4">
    <source>
        <dbReference type="Google" id="ProtNLM"/>
    </source>
</evidence>
<dbReference type="InterPro" id="IPR017516">
    <property type="entry name" value="AbrB_dup"/>
</dbReference>
<dbReference type="PIRSF" id="PIRSF038991">
    <property type="entry name" value="Protein_AbrB"/>
    <property type="match status" value="1"/>
</dbReference>
<evidence type="ECO:0000256" key="1">
    <source>
        <dbReference type="SAM" id="Phobius"/>
    </source>
</evidence>
<organism evidence="2 3">
    <name type="scientific">Terasakiispira papahanaumokuakeensis</name>
    <dbReference type="NCBI Taxonomy" id="197479"/>
    <lineage>
        <taxon>Bacteria</taxon>
        <taxon>Pseudomonadati</taxon>
        <taxon>Pseudomonadota</taxon>
        <taxon>Gammaproteobacteria</taxon>
        <taxon>Oceanospirillales</taxon>
        <taxon>Terasakiispira</taxon>
    </lineage>
</organism>
<feature type="transmembrane region" description="Helical" evidence="1">
    <location>
        <begin position="330"/>
        <end position="350"/>
    </location>
</feature>
<feature type="transmembrane region" description="Helical" evidence="1">
    <location>
        <begin position="156"/>
        <end position="174"/>
    </location>
</feature>
<evidence type="ECO:0000313" key="2">
    <source>
        <dbReference type="EMBL" id="ODC02388.1"/>
    </source>
</evidence>
<dbReference type="STRING" id="197479.BFW38_01340"/>
<feature type="transmembrane region" description="Helical" evidence="1">
    <location>
        <begin position="219"/>
        <end position="239"/>
    </location>
</feature>
<feature type="transmembrane region" description="Helical" evidence="1">
    <location>
        <begin position="245"/>
        <end position="269"/>
    </location>
</feature>
<dbReference type="RefSeq" id="WP_068996773.1">
    <property type="nucleotide sequence ID" value="NZ_MDTQ01000001.1"/>
</dbReference>
<dbReference type="PANTHER" id="PTHR38457">
    <property type="entry name" value="REGULATOR ABRB-RELATED"/>
    <property type="match status" value="1"/>
</dbReference>
<name>A0A1E2V5V9_9GAMM</name>
<dbReference type="AlphaFoldDB" id="A0A1E2V5V9"/>